<accession>A0A1R0GVZ1</accession>
<gene>
    <name evidence="1" type="ORF">AYI68_g4819</name>
</gene>
<sequence>MTDRKNEDIHHLPFYIQHDGDCNTESYFKVSNSDSPDEKRIIIEDELKISEEFQENIDMENMSIGKDGIESPKWVVKQNIKDWIEWAPEIEPNGQDPSISALSWLKLAELVC</sequence>
<dbReference type="EMBL" id="LSSL01002807">
    <property type="protein sequence ID" value="OLY81076.1"/>
    <property type="molecule type" value="Genomic_DNA"/>
</dbReference>
<name>A0A1R0GVZ1_9FUNG</name>
<dbReference type="STRING" id="133383.A0A1R0GVZ1"/>
<dbReference type="AlphaFoldDB" id="A0A1R0GVZ1"/>
<proteinExistence type="predicted"/>
<comment type="caution">
    <text evidence="1">The sequence shown here is derived from an EMBL/GenBank/DDBJ whole genome shotgun (WGS) entry which is preliminary data.</text>
</comment>
<dbReference type="OrthoDB" id="6222486at2759"/>
<evidence type="ECO:0000313" key="2">
    <source>
        <dbReference type="Proteomes" id="UP000187455"/>
    </source>
</evidence>
<dbReference type="Gene3D" id="2.40.128.680">
    <property type="match status" value="1"/>
</dbReference>
<protein>
    <submittedName>
        <fullName evidence="1">Uncharacterized protein</fullName>
    </submittedName>
</protein>
<reference evidence="1 2" key="1">
    <citation type="journal article" date="2016" name="Mol. Biol. Evol.">
        <title>Genome-Wide Survey of Gut Fungi (Harpellales) Reveals the First Horizontally Transferred Ubiquitin Gene from a Mosquito Host.</title>
        <authorList>
            <person name="Wang Y."/>
            <person name="White M.M."/>
            <person name="Kvist S."/>
            <person name="Moncalvo J.M."/>
        </authorList>
    </citation>
    <scope>NUCLEOTIDE SEQUENCE [LARGE SCALE GENOMIC DNA]</scope>
    <source>
        <strain evidence="1 2">ALG-7-W6</strain>
    </source>
</reference>
<keyword evidence="2" id="KW-1185">Reference proteome</keyword>
<evidence type="ECO:0000313" key="1">
    <source>
        <dbReference type="EMBL" id="OLY81076.1"/>
    </source>
</evidence>
<dbReference type="Proteomes" id="UP000187455">
    <property type="component" value="Unassembled WGS sequence"/>
</dbReference>
<organism evidence="1 2">
    <name type="scientific">Smittium mucronatum</name>
    <dbReference type="NCBI Taxonomy" id="133383"/>
    <lineage>
        <taxon>Eukaryota</taxon>
        <taxon>Fungi</taxon>
        <taxon>Fungi incertae sedis</taxon>
        <taxon>Zoopagomycota</taxon>
        <taxon>Kickxellomycotina</taxon>
        <taxon>Harpellomycetes</taxon>
        <taxon>Harpellales</taxon>
        <taxon>Legeriomycetaceae</taxon>
        <taxon>Smittium</taxon>
    </lineage>
</organism>